<feature type="transmembrane region" description="Helical" evidence="1">
    <location>
        <begin position="160"/>
        <end position="182"/>
    </location>
</feature>
<feature type="transmembrane region" description="Helical" evidence="1">
    <location>
        <begin position="343"/>
        <end position="363"/>
    </location>
</feature>
<protein>
    <submittedName>
        <fullName evidence="3">Cyclic nucleotide-binding domain-containing protein</fullName>
    </submittedName>
</protein>
<keyword evidence="4" id="KW-1185">Reference proteome</keyword>
<dbReference type="InterPro" id="IPR050503">
    <property type="entry name" value="cAMP-dep_PK_reg_su-like"/>
</dbReference>
<dbReference type="PANTHER" id="PTHR11635:SF152">
    <property type="entry name" value="CAMP-DEPENDENT PROTEIN KINASE TYPE I REGULATORY SUBUNIT-RELATED"/>
    <property type="match status" value="1"/>
</dbReference>
<name>A0ABY8EWQ5_9HYPH</name>
<dbReference type="Pfam" id="PF00027">
    <property type="entry name" value="cNMP_binding"/>
    <property type="match status" value="1"/>
</dbReference>
<evidence type="ECO:0000256" key="1">
    <source>
        <dbReference type="SAM" id="Phobius"/>
    </source>
</evidence>
<keyword evidence="1" id="KW-1133">Transmembrane helix</keyword>
<dbReference type="EMBL" id="CP120863">
    <property type="protein sequence ID" value="WFE87314.1"/>
    <property type="molecule type" value="Genomic_DNA"/>
</dbReference>
<proteinExistence type="predicted"/>
<dbReference type="CDD" id="cd00038">
    <property type="entry name" value="CAP_ED"/>
    <property type="match status" value="1"/>
</dbReference>
<dbReference type="InterPro" id="IPR018490">
    <property type="entry name" value="cNMP-bd_dom_sf"/>
</dbReference>
<evidence type="ECO:0000259" key="2">
    <source>
        <dbReference type="PROSITE" id="PS50042"/>
    </source>
</evidence>
<dbReference type="Proteomes" id="UP001209803">
    <property type="component" value="Chromosome"/>
</dbReference>
<feature type="domain" description="Cyclic nucleotide-binding" evidence="2">
    <location>
        <begin position="12"/>
        <end position="114"/>
    </location>
</feature>
<organism evidence="3 4">
    <name type="scientific">Roseibium porphyridii</name>
    <dbReference type="NCBI Taxonomy" id="2866279"/>
    <lineage>
        <taxon>Bacteria</taxon>
        <taxon>Pseudomonadati</taxon>
        <taxon>Pseudomonadota</taxon>
        <taxon>Alphaproteobacteria</taxon>
        <taxon>Hyphomicrobiales</taxon>
        <taxon>Stappiaceae</taxon>
        <taxon>Roseibium</taxon>
    </lineage>
</organism>
<dbReference type="PANTHER" id="PTHR11635">
    <property type="entry name" value="CAMP-DEPENDENT PROTEIN KINASE REGULATORY CHAIN"/>
    <property type="match status" value="1"/>
</dbReference>
<feature type="transmembrane region" description="Helical" evidence="1">
    <location>
        <begin position="304"/>
        <end position="337"/>
    </location>
</feature>
<dbReference type="SUPFAM" id="SSF51206">
    <property type="entry name" value="cAMP-binding domain-like"/>
    <property type="match status" value="1"/>
</dbReference>
<accession>A0ABY8EWQ5</accession>
<dbReference type="SMART" id="SM00100">
    <property type="entry name" value="cNMP"/>
    <property type="match status" value="1"/>
</dbReference>
<dbReference type="InterPro" id="IPR003675">
    <property type="entry name" value="Rce1/LyrA-like_dom"/>
</dbReference>
<dbReference type="InterPro" id="IPR014710">
    <property type="entry name" value="RmlC-like_jellyroll"/>
</dbReference>
<dbReference type="Gene3D" id="2.60.120.10">
    <property type="entry name" value="Jelly Rolls"/>
    <property type="match status" value="1"/>
</dbReference>
<dbReference type="RefSeq" id="WP_265682046.1">
    <property type="nucleotide sequence ID" value="NZ_CP120863.1"/>
</dbReference>
<sequence length="364" mass="40010">MEMIEHFRKHDAFAHLNDAVLAGICSVSKTIDVPEHQFIVREGEETSDLYLLIDGEARAVRRDPGGGDIKLNVIRTGECVGELAFLDGAPRSASVVAESPCKLIKIPVDALRALPDGAMVTGELKGALAGVVVKRARSLSDEMLAALREQLAAKTLQNQFGYFLVFTIALFLISTSLFYLVAERYVKDVYDPGFSWQTILLFAIPCLIIIKAMKIPPAQLGLRREGLAKSLAQSFGICVVLSIPIGIYLLFFKQVQAPVTGGVRVDLLFLTQYLFHTVFQEIGSRGLMQGLFQKFLADTKGHRAVLLTSTIFASLHLTFGVDAVVITFFASIIFGYVYLYQKNLAGVILMHYWFGVLAALMVAI</sequence>
<reference evidence="3 4" key="1">
    <citation type="submission" date="2023-03" db="EMBL/GenBank/DDBJ databases">
        <title>Roseibium porphyridii sp. nov. and Roseibium rhodosorbium sp. nov. isolated from marine algae, Porphyridium cruentum and Rhodosorus marinus, respectively.</title>
        <authorList>
            <person name="Lee M.W."/>
            <person name="Choi B.J."/>
            <person name="Lee J.K."/>
            <person name="Choi D.G."/>
            <person name="Baek J.H."/>
            <person name="Bayburt H."/>
            <person name="Kim J.M."/>
            <person name="Han D.M."/>
            <person name="Kim K.H."/>
            <person name="Jeon C.O."/>
        </authorList>
    </citation>
    <scope>NUCLEOTIDE SEQUENCE [LARGE SCALE GENOMIC DNA]</scope>
    <source>
        <strain evidence="3 4">KMA01</strain>
    </source>
</reference>
<evidence type="ECO:0000313" key="4">
    <source>
        <dbReference type="Proteomes" id="UP001209803"/>
    </source>
</evidence>
<gene>
    <name evidence="3" type="ORF">K1718_14120</name>
</gene>
<dbReference type="Pfam" id="PF02517">
    <property type="entry name" value="Rce1-like"/>
    <property type="match status" value="1"/>
</dbReference>
<keyword evidence="1" id="KW-0812">Transmembrane</keyword>
<dbReference type="InterPro" id="IPR000595">
    <property type="entry name" value="cNMP-bd_dom"/>
</dbReference>
<feature type="transmembrane region" description="Helical" evidence="1">
    <location>
        <begin position="194"/>
        <end position="210"/>
    </location>
</feature>
<keyword evidence="1" id="KW-0472">Membrane</keyword>
<evidence type="ECO:0000313" key="3">
    <source>
        <dbReference type="EMBL" id="WFE87314.1"/>
    </source>
</evidence>
<dbReference type="PROSITE" id="PS50042">
    <property type="entry name" value="CNMP_BINDING_3"/>
    <property type="match status" value="1"/>
</dbReference>
<feature type="transmembrane region" description="Helical" evidence="1">
    <location>
        <begin position="231"/>
        <end position="251"/>
    </location>
</feature>